<keyword evidence="4" id="KW-1185">Reference proteome</keyword>
<proteinExistence type="predicted"/>
<dbReference type="AlphaFoldDB" id="A0A8J3C824"/>
<feature type="region of interest" description="Disordered" evidence="1">
    <location>
        <begin position="1"/>
        <end position="25"/>
    </location>
</feature>
<reference evidence="3" key="2">
    <citation type="submission" date="2020-09" db="EMBL/GenBank/DDBJ databases">
        <authorList>
            <person name="Sun Q."/>
            <person name="Zhou Y."/>
        </authorList>
    </citation>
    <scope>NUCLEOTIDE SEQUENCE</scope>
    <source>
        <strain evidence="3">CGMCC 4.7299</strain>
    </source>
</reference>
<keyword evidence="2" id="KW-0472">Membrane</keyword>
<evidence type="ECO:0000256" key="1">
    <source>
        <dbReference type="SAM" id="MobiDB-lite"/>
    </source>
</evidence>
<sequence length="227" mass="23417">MSAQTPTPDTSPATEQPGRAATDDDGAYGHINWRRFAIAVSVPTVIAGALVFGLANGAFAASFTVSGKQFKISADKLDGQGFAQYAGAVEDKSGNHIPVAMSGIKNATLYNLCQSVKMPGLPVSLTINAGRDSDRPATATDLLIGMDELSGDAVFTDINIGQDASTLTRGGTQAHGDAGAFGQQAQHVTITGLRQTAVSTSAGTFTLRGLSLKINVDAQNGKPKECF</sequence>
<gene>
    <name evidence="3" type="ORF">GCM10012284_59460</name>
</gene>
<dbReference type="InterPro" id="IPR046198">
    <property type="entry name" value="DUF6230"/>
</dbReference>
<evidence type="ECO:0008006" key="5">
    <source>
        <dbReference type="Google" id="ProtNLM"/>
    </source>
</evidence>
<dbReference type="Pfam" id="PF19741">
    <property type="entry name" value="DUF6230"/>
    <property type="match status" value="1"/>
</dbReference>
<protein>
    <recommendedName>
        <fullName evidence="5">Cholesterol esterase</fullName>
    </recommendedName>
</protein>
<evidence type="ECO:0000313" key="3">
    <source>
        <dbReference type="EMBL" id="GGL16977.1"/>
    </source>
</evidence>
<keyword evidence="2" id="KW-0812">Transmembrane</keyword>
<evidence type="ECO:0000256" key="2">
    <source>
        <dbReference type="SAM" id="Phobius"/>
    </source>
</evidence>
<dbReference type="RefSeq" id="WP_229716283.1">
    <property type="nucleotide sequence ID" value="NZ_BMMX01000054.1"/>
</dbReference>
<organism evidence="3 4">
    <name type="scientific">Mangrovihabitans endophyticus</name>
    <dbReference type="NCBI Taxonomy" id="1751298"/>
    <lineage>
        <taxon>Bacteria</taxon>
        <taxon>Bacillati</taxon>
        <taxon>Actinomycetota</taxon>
        <taxon>Actinomycetes</taxon>
        <taxon>Micromonosporales</taxon>
        <taxon>Micromonosporaceae</taxon>
        <taxon>Mangrovihabitans</taxon>
    </lineage>
</organism>
<name>A0A8J3C824_9ACTN</name>
<dbReference type="Proteomes" id="UP000656042">
    <property type="component" value="Unassembled WGS sequence"/>
</dbReference>
<accession>A0A8J3C824</accession>
<feature type="transmembrane region" description="Helical" evidence="2">
    <location>
        <begin position="36"/>
        <end position="61"/>
    </location>
</feature>
<dbReference type="EMBL" id="BMMX01000054">
    <property type="protein sequence ID" value="GGL16977.1"/>
    <property type="molecule type" value="Genomic_DNA"/>
</dbReference>
<keyword evidence="2" id="KW-1133">Transmembrane helix</keyword>
<evidence type="ECO:0000313" key="4">
    <source>
        <dbReference type="Proteomes" id="UP000656042"/>
    </source>
</evidence>
<comment type="caution">
    <text evidence="3">The sequence shown here is derived from an EMBL/GenBank/DDBJ whole genome shotgun (WGS) entry which is preliminary data.</text>
</comment>
<reference evidence="3" key="1">
    <citation type="journal article" date="2014" name="Int. J. Syst. Evol. Microbiol.">
        <title>Complete genome sequence of Corynebacterium casei LMG S-19264T (=DSM 44701T), isolated from a smear-ripened cheese.</title>
        <authorList>
            <consortium name="US DOE Joint Genome Institute (JGI-PGF)"/>
            <person name="Walter F."/>
            <person name="Albersmeier A."/>
            <person name="Kalinowski J."/>
            <person name="Ruckert C."/>
        </authorList>
    </citation>
    <scope>NUCLEOTIDE SEQUENCE</scope>
    <source>
        <strain evidence="3">CGMCC 4.7299</strain>
    </source>
</reference>
<feature type="compositionally biased region" description="Polar residues" evidence="1">
    <location>
        <begin position="1"/>
        <end position="14"/>
    </location>
</feature>